<evidence type="ECO:0000256" key="3">
    <source>
        <dbReference type="ARBA" id="ARBA00011897"/>
    </source>
</evidence>
<comment type="catalytic activity">
    <reaction evidence="1">
        <text>Hydrolysis of Pro-|-Xaa &gt;&gt; Ala-|-Xaa in oligopeptides.</text>
        <dbReference type="EC" id="3.4.21.26"/>
    </reaction>
</comment>
<comment type="function">
    <text evidence="7">Cleaves peptide bonds on the C-terminal side of prolyl residues within peptides that are up to approximately 30 amino acids long. Has an absolute requirement for an X-Pro bond in the trans configuration immediately preceding the Pro-Y scissible bond.</text>
</comment>
<comment type="caution">
    <text evidence="12">The sequence shown here is derived from an EMBL/GenBank/DDBJ whole genome shotgun (WGS) entry which is preliminary data.</text>
</comment>
<dbReference type="InterPro" id="IPR002470">
    <property type="entry name" value="Peptidase_S9A"/>
</dbReference>
<dbReference type="InterPro" id="IPR001375">
    <property type="entry name" value="Peptidase_S9_cat"/>
</dbReference>
<dbReference type="PROSITE" id="PS00708">
    <property type="entry name" value="PRO_ENDOPEP_SER"/>
    <property type="match status" value="1"/>
</dbReference>
<dbReference type="Pfam" id="PF02897">
    <property type="entry name" value="Peptidase_S9_N"/>
    <property type="match status" value="1"/>
</dbReference>
<dbReference type="FunFam" id="2.130.10.120:FF:000001">
    <property type="entry name" value="Prolyl endopeptidase"/>
    <property type="match status" value="1"/>
</dbReference>
<evidence type="ECO:0000256" key="1">
    <source>
        <dbReference type="ARBA" id="ARBA00001070"/>
    </source>
</evidence>
<dbReference type="Pfam" id="PF00326">
    <property type="entry name" value="Peptidase_S9"/>
    <property type="match status" value="1"/>
</dbReference>
<evidence type="ECO:0000313" key="13">
    <source>
        <dbReference type="Proteomes" id="UP000316778"/>
    </source>
</evidence>
<dbReference type="InterPro" id="IPR002471">
    <property type="entry name" value="Pept_S9_AS"/>
</dbReference>
<feature type="domain" description="Peptidase S9A N-terminal" evidence="11">
    <location>
        <begin position="32"/>
        <end position="437"/>
    </location>
</feature>
<evidence type="ECO:0000256" key="2">
    <source>
        <dbReference type="ARBA" id="ARBA00005228"/>
    </source>
</evidence>
<dbReference type="Gene3D" id="3.40.50.1820">
    <property type="entry name" value="alpha/beta hydrolase"/>
    <property type="match status" value="1"/>
</dbReference>
<evidence type="ECO:0000256" key="5">
    <source>
        <dbReference type="ARBA" id="ARBA00022801"/>
    </source>
</evidence>
<dbReference type="InterPro" id="IPR029058">
    <property type="entry name" value="AB_hydrolase_fold"/>
</dbReference>
<evidence type="ECO:0000256" key="6">
    <source>
        <dbReference type="ARBA" id="ARBA00022825"/>
    </source>
</evidence>
<dbReference type="GO" id="GO:0070012">
    <property type="term" value="F:oligopeptidase activity"/>
    <property type="evidence" value="ECO:0007669"/>
    <property type="project" value="TreeGrafter"/>
</dbReference>
<protein>
    <recommendedName>
        <fullName evidence="3">prolyl oligopeptidase</fullName>
        <ecNumber evidence="3">3.4.21.26</ecNumber>
    </recommendedName>
    <alternativeName>
        <fullName evidence="8">Proline-specific endopeptidase</fullName>
    </alternativeName>
</protein>
<keyword evidence="4" id="KW-0645">Protease</keyword>
<gene>
    <name evidence="12" type="ORF">LX66_2757</name>
</gene>
<dbReference type="PRINTS" id="PR00862">
    <property type="entry name" value="PROLIGOPTASE"/>
</dbReference>
<evidence type="ECO:0000256" key="4">
    <source>
        <dbReference type="ARBA" id="ARBA00022670"/>
    </source>
</evidence>
<dbReference type="FunFam" id="3.40.50.1820:FF:000005">
    <property type="entry name" value="Prolyl endopeptidase"/>
    <property type="match status" value="1"/>
</dbReference>
<feature type="chain" id="PRO_5022048058" description="prolyl oligopeptidase" evidence="9">
    <location>
        <begin position="24"/>
        <end position="715"/>
    </location>
</feature>
<dbReference type="EC" id="3.4.21.26" evidence="3"/>
<evidence type="ECO:0000313" key="12">
    <source>
        <dbReference type="EMBL" id="TWI88671.1"/>
    </source>
</evidence>
<feature type="signal peptide" evidence="9">
    <location>
        <begin position="1"/>
        <end position="23"/>
    </location>
</feature>
<sequence>MLKMVYRPILILCMSILTGSAMAQQASGIEYPVTRQTDSTDDYHGVQVRDPYRWLEDDHSAATAAWVQEQNAVTRSYLSKIPFREDIEKRLSVLWNYPKTGAPFREGDYYYFYKNDGLQNQAVLYRQKGLEGEPEVFLDPNRLSASGTTALSSISFSKDHKYAAYLLAIAGSDWQQAFVMDLATRSLLPDKLNWIKFSGLSWRGNGFYYSRYDAPDETKKLSKKNEFHKVYYHRLGTPQEQDELVYVDREHPLRNAHVGVTEDERFLVLSTSEGTSGREIRYRDLQDAGQQDFKLLIKGFEYEPDVIDNVGGRLLVRTNHGAPNYKIVLIDPAQPEQAHWQTIVPEKPEVLINAVTAGGKLFVTYLQDASERMYRYDHFDGTGEAVAQAVELPGIGSVSDFRGRRDDRVLFYSFTSFTTPGTIYKYDVATGRSSLYSRPAVQFNPDDYETRQVFFNSKDGTRVPMFLSYKKGMQPDGNNPVLLYGYGGFNIPLTPSFNVSNLFFMEQGGIYAVVNLRGGSEYGEAWHKAGMLDKKQNVFDDFISAAEYLVQEKYTQPSRIAIRGGSNGGLLVGACMTQRPELFKVALPAVGVMDMLRYQQFTIGWAWAVEYGSSDNPEQFRYLIKYSPLHNLRPGTAYPATLVTTADHDDRVVPAHSFKFAATLQACQAGPNPVLIRIETQAGHGAGKPTSKQIEEAADVWAFTMYNLGMTFAEK</sequence>
<dbReference type="GO" id="GO:0004252">
    <property type="term" value="F:serine-type endopeptidase activity"/>
    <property type="evidence" value="ECO:0007669"/>
    <property type="project" value="UniProtKB-EC"/>
</dbReference>
<proteinExistence type="inferred from homology"/>
<keyword evidence="9" id="KW-0732">Signal</keyword>
<evidence type="ECO:0000256" key="9">
    <source>
        <dbReference type="SAM" id="SignalP"/>
    </source>
</evidence>
<dbReference type="EMBL" id="VLLG01000003">
    <property type="protein sequence ID" value="TWI88671.1"/>
    <property type="molecule type" value="Genomic_DNA"/>
</dbReference>
<keyword evidence="6" id="KW-0720">Serine protease</keyword>
<dbReference type="GO" id="GO:0006508">
    <property type="term" value="P:proteolysis"/>
    <property type="evidence" value="ECO:0007669"/>
    <property type="project" value="UniProtKB-KW"/>
</dbReference>
<organism evidence="12 13">
    <name type="scientific">Chitinophaga japonensis</name>
    <name type="common">Flexibacter japonensis</name>
    <dbReference type="NCBI Taxonomy" id="104662"/>
    <lineage>
        <taxon>Bacteria</taxon>
        <taxon>Pseudomonadati</taxon>
        <taxon>Bacteroidota</taxon>
        <taxon>Chitinophagia</taxon>
        <taxon>Chitinophagales</taxon>
        <taxon>Chitinophagaceae</taxon>
        <taxon>Chitinophaga</taxon>
    </lineage>
</organism>
<dbReference type="PANTHER" id="PTHR42881">
    <property type="entry name" value="PROLYL ENDOPEPTIDASE"/>
    <property type="match status" value="1"/>
</dbReference>
<dbReference type="AlphaFoldDB" id="A0A562T548"/>
<dbReference type="Gene3D" id="2.130.10.120">
    <property type="entry name" value="Prolyl oligopeptidase, N-terminal domain"/>
    <property type="match status" value="1"/>
</dbReference>
<name>A0A562T548_CHIJA</name>
<evidence type="ECO:0000259" key="10">
    <source>
        <dbReference type="Pfam" id="PF00326"/>
    </source>
</evidence>
<keyword evidence="5" id="KW-0378">Hydrolase</keyword>
<evidence type="ECO:0000256" key="7">
    <source>
        <dbReference type="ARBA" id="ARBA00060121"/>
    </source>
</evidence>
<evidence type="ECO:0000256" key="8">
    <source>
        <dbReference type="ARBA" id="ARBA00081187"/>
    </source>
</evidence>
<accession>A0A562T548</accession>
<evidence type="ECO:0000259" key="11">
    <source>
        <dbReference type="Pfam" id="PF02897"/>
    </source>
</evidence>
<dbReference type="InterPro" id="IPR051167">
    <property type="entry name" value="Prolyl_oligopep/macrocyclase"/>
</dbReference>
<dbReference type="PANTHER" id="PTHR42881:SF2">
    <property type="entry name" value="PROLYL ENDOPEPTIDASE"/>
    <property type="match status" value="1"/>
</dbReference>
<dbReference type="GO" id="GO:0005829">
    <property type="term" value="C:cytosol"/>
    <property type="evidence" value="ECO:0007669"/>
    <property type="project" value="TreeGrafter"/>
</dbReference>
<dbReference type="SUPFAM" id="SSF53474">
    <property type="entry name" value="alpha/beta-Hydrolases"/>
    <property type="match status" value="1"/>
</dbReference>
<feature type="domain" description="Peptidase S9 prolyl oligopeptidase catalytic" evidence="10">
    <location>
        <begin position="496"/>
        <end position="710"/>
    </location>
</feature>
<keyword evidence="13" id="KW-1185">Reference proteome</keyword>
<comment type="similarity">
    <text evidence="2">Belongs to the peptidase S9A family.</text>
</comment>
<reference evidence="12 13" key="1">
    <citation type="journal article" date="2013" name="Stand. Genomic Sci.">
        <title>Genomic Encyclopedia of Type Strains, Phase I: The one thousand microbial genomes (KMG-I) project.</title>
        <authorList>
            <person name="Kyrpides N.C."/>
            <person name="Woyke T."/>
            <person name="Eisen J.A."/>
            <person name="Garrity G."/>
            <person name="Lilburn T.G."/>
            <person name="Beck B.J."/>
            <person name="Whitman W.B."/>
            <person name="Hugenholtz P."/>
            <person name="Klenk H.P."/>
        </authorList>
    </citation>
    <scope>NUCLEOTIDE SEQUENCE [LARGE SCALE GENOMIC DNA]</scope>
    <source>
        <strain evidence="12 13">DSM 13484</strain>
    </source>
</reference>
<dbReference type="InterPro" id="IPR023302">
    <property type="entry name" value="Pept_S9A_N"/>
</dbReference>
<dbReference type="SUPFAM" id="SSF50993">
    <property type="entry name" value="Peptidase/esterase 'gauge' domain"/>
    <property type="match status" value="1"/>
</dbReference>
<dbReference type="Proteomes" id="UP000316778">
    <property type="component" value="Unassembled WGS sequence"/>
</dbReference>